<sequence>MKKEWTEEDHCPYCKRHCSLKDPHCGKGKSLAKSITVKKDSMKAKAVKAIDKEELKKLQSDLKLFVLYEKANECLMKKADGKNKGKKLKGYILNILAENNGISPTELKESSGLLKEELKRVLEKLSNRKEISIQDSKENGKKILLTEKGREAVNLQLYGLENGSDELFSVLGEEEKENLEIILRKLIGSVE</sequence>
<dbReference type="PRINTS" id="PR00598">
    <property type="entry name" value="HTHMARR"/>
</dbReference>
<dbReference type="EMBL" id="CP113524">
    <property type="protein sequence ID" value="WAJ24916.1"/>
    <property type="molecule type" value="Genomic_DNA"/>
</dbReference>
<dbReference type="InterPro" id="IPR036388">
    <property type="entry name" value="WH-like_DNA-bd_sf"/>
</dbReference>
<dbReference type="InterPro" id="IPR000835">
    <property type="entry name" value="HTH_MarR-typ"/>
</dbReference>
<dbReference type="SUPFAM" id="SSF46785">
    <property type="entry name" value="Winged helix' DNA-binding domain"/>
    <property type="match status" value="1"/>
</dbReference>
<evidence type="ECO:0000313" key="2">
    <source>
        <dbReference type="Proteomes" id="UP001163115"/>
    </source>
</evidence>
<keyword evidence="2" id="KW-1185">Reference proteome</keyword>
<dbReference type="Proteomes" id="UP001163115">
    <property type="component" value="Chromosome"/>
</dbReference>
<dbReference type="RefSeq" id="WP_024836952.1">
    <property type="nucleotide sequence ID" value="NZ_CP113524.1"/>
</dbReference>
<accession>A0ABY7AE88</accession>
<evidence type="ECO:0000313" key="1">
    <source>
        <dbReference type="EMBL" id="WAJ24916.1"/>
    </source>
</evidence>
<protein>
    <recommendedName>
        <fullName evidence="3">DNA-binding MarR family transcriptional regulator</fullName>
    </recommendedName>
</protein>
<dbReference type="InterPro" id="IPR036390">
    <property type="entry name" value="WH_DNA-bd_sf"/>
</dbReference>
<dbReference type="Gene3D" id="1.10.10.10">
    <property type="entry name" value="Winged helix-like DNA-binding domain superfamily/Winged helix DNA-binding domain"/>
    <property type="match status" value="1"/>
</dbReference>
<gene>
    <name evidence="1" type="ORF">OW255_05260</name>
</gene>
<organism evidence="1 2">
    <name type="scientific">Lacrimispora xylanolytica</name>
    <dbReference type="NCBI Taxonomy" id="29375"/>
    <lineage>
        <taxon>Bacteria</taxon>
        <taxon>Bacillati</taxon>
        <taxon>Bacillota</taxon>
        <taxon>Clostridia</taxon>
        <taxon>Lachnospirales</taxon>
        <taxon>Lachnospiraceae</taxon>
        <taxon>Lacrimispora</taxon>
    </lineage>
</organism>
<proteinExistence type="predicted"/>
<name>A0ABY7AE88_9FIRM</name>
<reference evidence="1" key="1">
    <citation type="submission" date="2022-11" db="EMBL/GenBank/DDBJ databases">
        <title>Lacrimispora xylanolytica sy1, complete genome.</title>
        <authorList>
            <person name="Choi S."/>
        </authorList>
    </citation>
    <scope>NUCLEOTIDE SEQUENCE</scope>
    <source>
        <strain evidence="1">Sy1</strain>
    </source>
</reference>
<evidence type="ECO:0008006" key="3">
    <source>
        <dbReference type="Google" id="ProtNLM"/>
    </source>
</evidence>